<organism evidence="2 3">
    <name type="scientific">Aspergillus neoniger (strain CBS 115656)</name>
    <dbReference type="NCBI Taxonomy" id="1448310"/>
    <lineage>
        <taxon>Eukaryota</taxon>
        <taxon>Fungi</taxon>
        <taxon>Dikarya</taxon>
        <taxon>Ascomycota</taxon>
        <taxon>Pezizomycotina</taxon>
        <taxon>Eurotiomycetes</taxon>
        <taxon>Eurotiomycetidae</taxon>
        <taxon>Eurotiales</taxon>
        <taxon>Aspergillaceae</taxon>
        <taxon>Aspergillus</taxon>
        <taxon>Aspergillus subgen. Circumdati</taxon>
    </lineage>
</organism>
<gene>
    <name evidence="2" type="ORF">BO87DRAFT_62390</name>
</gene>
<proteinExistence type="predicted"/>
<name>A0A318ZCU2_ASPNB</name>
<sequence length="111" mass="12905">MTATPSFHMCFYFIFFSLFSHTSFFFFPLPLFFFTPTTSSRRVSNTTPEHTEISQLFILLKMVHTFCLNRSISVNIETIEDTVPPIVSFPPLSSRNGGSTNYPSQTVWYYY</sequence>
<reference evidence="2" key="1">
    <citation type="submission" date="2016-12" db="EMBL/GenBank/DDBJ databases">
        <title>The genomes of Aspergillus section Nigri reveals drivers in fungal speciation.</title>
        <authorList>
            <consortium name="DOE Joint Genome Institute"/>
            <person name="Vesth T.C."/>
            <person name="Nybo J."/>
            <person name="Theobald S."/>
            <person name="Brandl J."/>
            <person name="Frisvad J.C."/>
            <person name="Nielsen K.F."/>
            <person name="Lyhne E.K."/>
            <person name="Kogle M.E."/>
            <person name="Kuo A."/>
            <person name="Riley R."/>
            <person name="Clum A."/>
            <person name="Nolan M."/>
            <person name="Lipzen A."/>
            <person name="Salamov A."/>
            <person name="Henrissat B."/>
            <person name="Wiebenga A."/>
            <person name="De Vries R.P."/>
            <person name="Grigoriev I.V."/>
            <person name="Mortensen U.H."/>
            <person name="Andersen M.R."/>
            <person name="Baker S.E."/>
        </authorList>
    </citation>
    <scope>NUCLEOTIDE SEQUENCE [LARGE SCALE GENOMIC DNA]</scope>
    <source>
        <strain evidence="2">CBS 115656</strain>
    </source>
</reference>
<protein>
    <submittedName>
        <fullName evidence="2">Uncharacterized protein</fullName>
    </submittedName>
</protein>
<keyword evidence="1" id="KW-1133">Transmembrane helix</keyword>
<keyword evidence="3" id="KW-1185">Reference proteome</keyword>
<keyword evidence="1" id="KW-0812">Transmembrane</keyword>
<dbReference type="EMBL" id="KZ821461">
    <property type="protein sequence ID" value="PYH34072.1"/>
    <property type="molecule type" value="Genomic_DNA"/>
</dbReference>
<keyword evidence="1" id="KW-0472">Membrane</keyword>
<dbReference type="RefSeq" id="XP_025479550.1">
    <property type="nucleotide sequence ID" value="XM_025629431.1"/>
</dbReference>
<evidence type="ECO:0000313" key="3">
    <source>
        <dbReference type="Proteomes" id="UP000247647"/>
    </source>
</evidence>
<dbReference type="Proteomes" id="UP000247647">
    <property type="component" value="Unassembled WGS sequence"/>
</dbReference>
<evidence type="ECO:0000256" key="1">
    <source>
        <dbReference type="SAM" id="Phobius"/>
    </source>
</evidence>
<dbReference type="AlphaFoldDB" id="A0A318ZCU2"/>
<accession>A0A318ZCU2</accession>
<dbReference type="GeneID" id="37131887"/>
<feature type="transmembrane region" description="Helical" evidence="1">
    <location>
        <begin position="12"/>
        <end position="34"/>
    </location>
</feature>
<evidence type="ECO:0000313" key="2">
    <source>
        <dbReference type="EMBL" id="PYH34072.1"/>
    </source>
</evidence>